<organism evidence="1 2">
    <name type="scientific">Chitinophaga solisilvae</name>
    <dbReference type="NCBI Taxonomy" id="1233460"/>
    <lineage>
        <taxon>Bacteria</taxon>
        <taxon>Pseudomonadati</taxon>
        <taxon>Bacteroidota</taxon>
        <taxon>Chitinophagia</taxon>
        <taxon>Chitinophagales</taxon>
        <taxon>Chitinophagaceae</taxon>
        <taxon>Chitinophaga</taxon>
    </lineage>
</organism>
<proteinExistence type="predicted"/>
<dbReference type="Gene3D" id="3.40.50.2300">
    <property type="match status" value="1"/>
</dbReference>
<dbReference type="OrthoDB" id="1646880at2"/>
<dbReference type="GO" id="GO:0003677">
    <property type="term" value="F:DNA binding"/>
    <property type="evidence" value="ECO:0007669"/>
    <property type="project" value="InterPro"/>
</dbReference>
<dbReference type="EMBL" id="RIAR02000001">
    <property type="protein sequence ID" value="NSL87999.1"/>
    <property type="molecule type" value="Genomic_DNA"/>
</dbReference>
<dbReference type="InterPro" id="IPR007492">
    <property type="entry name" value="LytTR_DNA-bd_dom"/>
</dbReference>
<sequence length="243" mass="27380">MKLTAIAIDDEPVALAVIKSHAAMVPFLEIKGYFTNAFEAMDFLSREKVDLLFLDIKMPDISGLDFLTSMPQPPMTIFTTAYSEHAVKSFELDAVDYLLKPFSLIRFMKACNKAHSLWQLKQQQGTPARETPSYIFLKSGYEQFKILLDDILYLESAGNYVNFILKDRRLISRLSMQEATELLPAALFTRVHRSYIVANNKVERADRTSLYIKNVPIPIGAAYGAEVDKILDPPSGPYQQGGS</sequence>
<dbReference type="SMART" id="SM00850">
    <property type="entry name" value="LytTR"/>
    <property type="match status" value="1"/>
</dbReference>
<evidence type="ECO:0000313" key="1">
    <source>
        <dbReference type="EMBL" id="NSL87999.1"/>
    </source>
</evidence>
<keyword evidence="2" id="KW-1185">Reference proteome</keyword>
<gene>
    <name evidence="1" type="ORF">ECE50_014215</name>
</gene>
<name>A0A433WHA0_9BACT</name>
<dbReference type="Pfam" id="PF00072">
    <property type="entry name" value="Response_reg"/>
    <property type="match status" value="1"/>
</dbReference>
<dbReference type="PROSITE" id="PS50930">
    <property type="entry name" value="HTH_LYTTR"/>
    <property type="match status" value="1"/>
</dbReference>
<comment type="caution">
    <text evidence="1">The sequence shown here is derived from an EMBL/GenBank/DDBJ whole genome shotgun (WGS) entry which is preliminary data.</text>
</comment>
<evidence type="ECO:0000313" key="2">
    <source>
        <dbReference type="Proteomes" id="UP000281028"/>
    </source>
</evidence>
<dbReference type="RefSeq" id="WP_127040096.1">
    <property type="nucleotide sequence ID" value="NZ_JAABOK010000030.1"/>
</dbReference>
<dbReference type="InterPro" id="IPR011006">
    <property type="entry name" value="CheY-like_superfamily"/>
</dbReference>
<dbReference type="AlphaFoldDB" id="A0A433WHA0"/>
<dbReference type="SMART" id="SM00448">
    <property type="entry name" value="REC"/>
    <property type="match status" value="1"/>
</dbReference>
<accession>A0A433WHA0</accession>
<reference evidence="1" key="1">
    <citation type="submission" date="2020-05" db="EMBL/GenBank/DDBJ databases">
        <title>Chitinophaga laudate sp. nov., isolated from a tropical peat swamp.</title>
        <authorList>
            <person name="Goh C.B.S."/>
            <person name="Lee M.S."/>
            <person name="Parimannan S."/>
            <person name="Pasbakhsh P."/>
            <person name="Yule C.M."/>
            <person name="Rajandas H."/>
            <person name="Loke S."/>
            <person name="Croft L."/>
            <person name="Tan J.B.L."/>
        </authorList>
    </citation>
    <scope>NUCLEOTIDE SEQUENCE</scope>
    <source>
        <strain evidence="1">Mgbs1</strain>
    </source>
</reference>
<dbReference type="SUPFAM" id="SSF52172">
    <property type="entry name" value="CheY-like"/>
    <property type="match status" value="1"/>
</dbReference>
<protein>
    <submittedName>
        <fullName evidence="1">Response regulator transcription factor</fullName>
    </submittedName>
</protein>
<dbReference type="GO" id="GO:0000156">
    <property type="term" value="F:phosphorelay response regulator activity"/>
    <property type="evidence" value="ECO:0007669"/>
    <property type="project" value="InterPro"/>
</dbReference>
<dbReference type="PANTHER" id="PTHR37299">
    <property type="entry name" value="TRANSCRIPTIONAL REGULATOR-RELATED"/>
    <property type="match status" value="1"/>
</dbReference>
<dbReference type="Proteomes" id="UP000281028">
    <property type="component" value="Unassembled WGS sequence"/>
</dbReference>
<dbReference type="Pfam" id="PF04397">
    <property type="entry name" value="LytTR"/>
    <property type="match status" value="1"/>
</dbReference>
<dbReference type="PANTHER" id="PTHR37299:SF1">
    <property type="entry name" value="STAGE 0 SPORULATION PROTEIN A HOMOLOG"/>
    <property type="match status" value="1"/>
</dbReference>
<dbReference type="PROSITE" id="PS50110">
    <property type="entry name" value="RESPONSE_REGULATORY"/>
    <property type="match status" value="1"/>
</dbReference>
<dbReference type="InterPro" id="IPR001789">
    <property type="entry name" value="Sig_transdc_resp-reg_receiver"/>
</dbReference>
<dbReference type="Gene3D" id="2.40.50.1020">
    <property type="entry name" value="LytTr DNA-binding domain"/>
    <property type="match status" value="1"/>
</dbReference>
<dbReference type="InterPro" id="IPR046947">
    <property type="entry name" value="LytR-like"/>
</dbReference>